<dbReference type="OrthoDB" id="9938257at2"/>
<dbReference type="RefSeq" id="WP_007086472.1">
    <property type="nucleotide sequence ID" value="NZ_AJLS01000122.1"/>
</dbReference>
<evidence type="ECO:0000313" key="2">
    <source>
        <dbReference type="Proteomes" id="UP000006316"/>
    </source>
</evidence>
<dbReference type="AlphaFoldDB" id="K6C4K3"/>
<proteinExistence type="predicted"/>
<comment type="caution">
    <text evidence="1">The sequence shown here is derived from an EMBL/GenBank/DDBJ whole genome shotgun (WGS) entry which is preliminary data.</text>
</comment>
<evidence type="ECO:0000313" key="1">
    <source>
        <dbReference type="EMBL" id="EKN66040.1"/>
    </source>
</evidence>
<name>K6C4K3_9BACI</name>
<organism evidence="1 2">
    <name type="scientific">Neobacillus bataviensis LMG 21833</name>
    <dbReference type="NCBI Taxonomy" id="1117379"/>
    <lineage>
        <taxon>Bacteria</taxon>
        <taxon>Bacillati</taxon>
        <taxon>Bacillota</taxon>
        <taxon>Bacilli</taxon>
        <taxon>Bacillales</taxon>
        <taxon>Bacillaceae</taxon>
        <taxon>Neobacillus</taxon>
    </lineage>
</organism>
<gene>
    <name evidence="1" type="ORF">BABA_17392</name>
</gene>
<dbReference type="STRING" id="1117379.BABA_17392"/>
<dbReference type="PATRIC" id="fig|1117379.3.peg.3603"/>
<keyword evidence="2" id="KW-1185">Reference proteome</keyword>
<reference evidence="1 2" key="1">
    <citation type="journal article" date="2012" name="Front. Microbiol.">
        <title>Redundancy and modularity in membrane-associated dissimilatory nitrate reduction in Bacillus.</title>
        <authorList>
            <person name="Heylen K."/>
            <person name="Keltjens J."/>
        </authorList>
    </citation>
    <scope>NUCLEOTIDE SEQUENCE [LARGE SCALE GENOMIC DNA]</scope>
    <source>
        <strain evidence="2">LMG 21833T</strain>
    </source>
</reference>
<dbReference type="Proteomes" id="UP000006316">
    <property type="component" value="Unassembled WGS sequence"/>
</dbReference>
<protein>
    <submittedName>
        <fullName evidence="1">Uncharacterized protein</fullName>
    </submittedName>
</protein>
<dbReference type="EMBL" id="AJLS01000122">
    <property type="protein sequence ID" value="EKN66040.1"/>
    <property type="molecule type" value="Genomic_DNA"/>
</dbReference>
<sequence>MNDLRDVQRIVVEYYAQTGAWMENVAKAQVLPPDAVWRQAERQLSKGLVKLGELKLSHEDRRGFRLLREGFETMIRACEAGQKGRYQKAEQLVEKSGELLSRYLKAVTT</sequence>
<accession>K6C4K3</accession>